<dbReference type="EMBL" id="JBHUEH010000010">
    <property type="protein sequence ID" value="MFD1884486.1"/>
    <property type="molecule type" value="Genomic_DNA"/>
</dbReference>
<dbReference type="Pfam" id="PF07751">
    <property type="entry name" value="Abi_2"/>
    <property type="match status" value="1"/>
</dbReference>
<accession>A0ABW4RDZ7</accession>
<evidence type="ECO:0000313" key="1">
    <source>
        <dbReference type="EMBL" id="MFD1884486.1"/>
    </source>
</evidence>
<dbReference type="RefSeq" id="WP_347324139.1">
    <property type="nucleotide sequence ID" value="NZ_JBCGUH010000003.1"/>
</dbReference>
<proteinExistence type="predicted"/>
<keyword evidence="2" id="KW-1185">Reference proteome</keyword>
<comment type="caution">
    <text evidence="1">The sequence shown here is derived from an EMBL/GenBank/DDBJ whole genome shotgun (WGS) entry which is preliminary data.</text>
</comment>
<gene>
    <name evidence="1" type="ORF">ACFSC9_03035</name>
</gene>
<evidence type="ECO:0000313" key="2">
    <source>
        <dbReference type="Proteomes" id="UP001597233"/>
    </source>
</evidence>
<dbReference type="Proteomes" id="UP001597233">
    <property type="component" value="Unassembled WGS sequence"/>
</dbReference>
<dbReference type="InterPro" id="IPR011664">
    <property type="entry name" value="Abi_system_AbiD/AbiF-like"/>
</dbReference>
<reference evidence="2" key="1">
    <citation type="journal article" date="2019" name="Int. J. Syst. Evol. Microbiol.">
        <title>The Global Catalogue of Microorganisms (GCM) 10K type strain sequencing project: providing services to taxonomists for standard genome sequencing and annotation.</title>
        <authorList>
            <consortium name="The Broad Institute Genomics Platform"/>
            <consortium name="The Broad Institute Genome Sequencing Center for Infectious Disease"/>
            <person name="Wu L."/>
            <person name="Ma J."/>
        </authorList>
    </citation>
    <scope>NUCLEOTIDE SEQUENCE [LARGE SCALE GENOMIC DNA]</scope>
    <source>
        <strain evidence="2">CCUG 54950</strain>
    </source>
</reference>
<organism evidence="1 2">
    <name type="scientific">Paenibacillus wenxiniae</name>
    <dbReference type="NCBI Taxonomy" id="1636843"/>
    <lineage>
        <taxon>Bacteria</taxon>
        <taxon>Bacillati</taxon>
        <taxon>Bacillota</taxon>
        <taxon>Bacilli</taxon>
        <taxon>Bacillales</taxon>
        <taxon>Paenibacillaceae</taxon>
        <taxon>Paenibacillus</taxon>
    </lineage>
</organism>
<name>A0ABW4RDZ7_9BACL</name>
<protein>
    <submittedName>
        <fullName evidence="1">Abi family protein</fullName>
    </submittedName>
</protein>
<sequence>MPIKPFKSIDEQLIILRARGLKIRDEAFFKEYILKNNYFNVINGNEDLLLVNPPVAGQKLYDTATFDDFVRLHKFDKILTNGLTSILHDFETRLKASIAKNFCYFYCRTTLNTMQYTNKNNFNNLSVSPQHAYTLYHDQYRKIVDDFDEFLIFQPNFLYTLTKYNDFVDARIFSTEGAHYSPPADCCSYQDGSRQIVVPLWVAIETFDFGTLIRFVHYVKSNVMNGILKDFGLESADRDMFLNSLDIIREIRNKCAHFSLINRFSTSLSVKVLPVLVNRLHLHPMKPARTVRGNLKHAAKLSLFDTLQVLGMYESLTRLKKPLKALIYQNNRSFKKRTYDLNERMLERMGNKNYKDWKHVLY</sequence>